<dbReference type="AlphaFoldDB" id="W3XGM6"/>
<evidence type="ECO:0000256" key="2">
    <source>
        <dbReference type="ARBA" id="ARBA00023043"/>
    </source>
</evidence>
<feature type="region of interest" description="Disordered" evidence="4">
    <location>
        <begin position="176"/>
        <end position="243"/>
    </location>
</feature>
<dbReference type="Pfam" id="PF00023">
    <property type="entry name" value="Ank"/>
    <property type="match status" value="1"/>
</dbReference>
<feature type="repeat" description="ANK" evidence="3">
    <location>
        <begin position="602"/>
        <end position="638"/>
    </location>
</feature>
<dbReference type="KEGG" id="pfy:PFICI_02386"/>
<keyword evidence="1" id="KW-0677">Repeat</keyword>
<dbReference type="SUPFAM" id="SSF48403">
    <property type="entry name" value="Ankyrin repeat"/>
    <property type="match status" value="1"/>
</dbReference>
<dbReference type="InterPro" id="IPR036770">
    <property type="entry name" value="Ankyrin_rpt-contain_sf"/>
</dbReference>
<evidence type="ECO:0000313" key="6">
    <source>
        <dbReference type="Proteomes" id="UP000030651"/>
    </source>
</evidence>
<dbReference type="OrthoDB" id="426293at2759"/>
<dbReference type="EMBL" id="KI912110">
    <property type="protein sequence ID" value="ETS84361.1"/>
    <property type="molecule type" value="Genomic_DNA"/>
</dbReference>
<evidence type="ECO:0000313" key="5">
    <source>
        <dbReference type="EMBL" id="ETS84361.1"/>
    </source>
</evidence>
<dbReference type="PANTHER" id="PTHR24198">
    <property type="entry name" value="ANKYRIN REPEAT AND PROTEIN KINASE DOMAIN-CONTAINING PROTEIN"/>
    <property type="match status" value="1"/>
</dbReference>
<feature type="repeat" description="ANK" evidence="3">
    <location>
        <begin position="473"/>
        <end position="505"/>
    </location>
</feature>
<dbReference type="Pfam" id="PF12796">
    <property type="entry name" value="Ank_2"/>
    <property type="match status" value="3"/>
</dbReference>
<reference evidence="6" key="1">
    <citation type="journal article" date="2015" name="BMC Genomics">
        <title>Genomic and transcriptomic analysis of the endophytic fungus Pestalotiopsis fici reveals its lifestyle and high potential for synthesis of natural products.</title>
        <authorList>
            <person name="Wang X."/>
            <person name="Zhang X."/>
            <person name="Liu L."/>
            <person name="Xiang M."/>
            <person name="Wang W."/>
            <person name="Sun X."/>
            <person name="Che Y."/>
            <person name="Guo L."/>
            <person name="Liu G."/>
            <person name="Guo L."/>
            <person name="Wang C."/>
            <person name="Yin W.B."/>
            <person name="Stadler M."/>
            <person name="Zhang X."/>
            <person name="Liu X."/>
        </authorList>
    </citation>
    <scope>NUCLEOTIDE SEQUENCE [LARGE SCALE GENOMIC DNA]</scope>
    <source>
        <strain evidence="6">W106-1 / CGMCC3.15140</strain>
    </source>
</reference>
<evidence type="ECO:0000256" key="1">
    <source>
        <dbReference type="ARBA" id="ARBA00022737"/>
    </source>
</evidence>
<feature type="repeat" description="ANK" evidence="3">
    <location>
        <begin position="405"/>
        <end position="437"/>
    </location>
</feature>
<gene>
    <name evidence="5" type="ORF">PFICI_02386</name>
</gene>
<proteinExistence type="predicted"/>
<dbReference type="PANTHER" id="PTHR24198:SF194">
    <property type="entry name" value="INVERSIN-A"/>
    <property type="match status" value="1"/>
</dbReference>
<dbReference type="PROSITE" id="PS50088">
    <property type="entry name" value="ANK_REPEAT"/>
    <property type="match status" value="4"/>
</dbReference>
<accession>W3XGM6</accession>
<sequence>MDATKYLHLAATCAELSGTAGSSAVKVNQLLRVYRDVPSELRELQSQIARGKQTLDHLLPLLDRDQPAFQNTSDVEALDLHFKALGFVSKVVQENLTQIEQARSSPFPEWTSVSSIWETTEIALCEARLNKQLSALEVYLNVSRPESEATKQVEITGSEDRACLIAAWDDAAEYTSPPATEAAVAGVPQVTVDDPQSPRSPQTEHSESASSVTESSHHTQNSVTLHRGSASSSHTGSSSPAVPNYATLSRMLLPTPSTDPSQSRRNSYWRDAFKTSSIYVPSARKLKSIAMMQKSSASTQDLTLNAQVDEVNPAEFRSRISEYARGVSPAWELKSVPSKKKGTKLRYRNKFTRDPADDMPPEKLPAQIKIVEQPLWDAILHRELEKVSKIMEHRWTDNLIVEKRDKMTALHVAASLGICSIVQKLVSLGANPNHADRHGATAMHYAADFGCPNCLNILASANGKVDLEAPKTHVKTALYYAAKRGNAEATHALLNLGAHVYTLNAAPQDSILYAAVESGSLEVCEAILNKGGNPGESFDTLALAAATSREILNLLAGAGADLNIHDAQNETLLHKYIKKSDPDMVSFLLRLGAEPQSTTDIMGRMTLHLAIDKGGYPDSSAIVKALLEAGDNPDVKNTLGQTPLHQAVLWGRADVASVLCSGGANMDIGDSKGMSPYQETQMLNYSKRAGNTTLADFPGTKALLERWRHGSVPKIAEAGGQPVALPEIDGQATMKPRAELGDTVKPLHELSPASKPAELGATKLTVHEMDASIVRKPIIAELP</sequence>
<name>W3XGM6_PESFW</name>
<protein>
    <submittedName>
        <fullName evidence="5">Uncharacterized protein</fullName>
    </submittedName>
</protein>
<dbReference type="SMART" id="SM00248">
    <property type="entry name" value="ANK"/>
    <property type="match status" value="8"/>
</dbReference>
<feature type="repeat" description="ANK" evidence="3">
    <location>
        <begin position="639"/>
        <end position="671"/>
    </location>
</feature>
<dbReference type="Proteomes" id="UP000030651">
    <property type="component" value="Unassembled WGS sequence"/>
</dbReference>
<dbReference type="eggNOG" id="KOG0192">
    <property type="taxonomic scope" value="Eukaryota"/>
</dbReference>
<dbReference type="HOGENOM" id="CLU_357911_0_0_1"/>
<dbReference type="RefSeq" id="XP_007829158.1">
    <property type="nucleotide sequence ID" value="XM_007830967.1"/>
</dbReference>
<dbReference type="STRING" id="1229662.W3XGM6"/>
<organism evidence="5 6">
    <name type="scientific">Pestalotiopsis fici (strain W106-1 / CGMCC3.15140)</name>
    <dbReference type="NCBI Taxonomy" id="1229662"/>
    <lineage>
        <taxon>Eukaryota</taxon>
        <taxon>Fungi</taxon>
        <taxon>Dikarya</taxon>
        <taxon>Ascomycota</taxon>
        <taxon>Pezizomycotina</taxon>
        <taxon>Sordariomycetes</taxon>
        <taxon>Xylariomycetidae</taxon>
        <taxon>Amphisphaeriales</taxon>
        <taxon>Sporocadaceae</taxon>
        <taxon>Pestalotiopsis</taxon>
    </lineage>
</organism>
<dbReference type="InterPro" id="IPR002110">
    <property type="entry name" value="Ankyrin_rpt"/>
</dbReference>
<feature type="compositionally biased region" description="Low complexity" evidence="4">
    <location>
        <begin position="229"/>
        <end position="239"/>
    </location>
</feature>
<dbReference type="InParanoid" id="W3XGM6"/>
<keyword evidence="6" id="KW-1185">Reference proteome</keyword>
<dbReference type="PROSITE" id="PS50297">
    <property type="entry name" value="ANK_REP_REGION"/>
    <property type="match status" value="3"/>
</dbReference>
<evidence type="ECO:0000256" key="4">
    <source>
        <dbReference type="SAM" id="MobiDB-lite"/>
    </source>
</evidence>
<dbReference type="Gene3D" id="1.25.40.20">
    <property type="entry name" value="Ankyrin repeat-containing domain"/>
    <property type="match status" value="2"/>
</dbReference>
<evidence type="ECO:0000256" key="3">
    <source>
        <dbReference type="PROSITE-ProRule" id="PRU00023"/>
    </source>
</evidence>
<keyword evidence="2 3" id="KW-0040">ANK repeat</keyword>
<dbReference type="GeneID" id="19267399"/>